<name>V6JG99_STRRC</name>
<reference evidence="1 2" key="1">
    <citation type="journal article" date="2014" name="Genome Announc.">
        <title>Draft Genome Sequence of Streptomyces roseochromogenes subsp. oscitans DS 12.976, Producer of the Aminocoumarin Antibiotic Clorobiocin.</title>
        <authorList>
            <person name="Ruckert C."/>
            <person name="Kalinowski J."/>
            <person name="Heide L."/>
            <person name="Apel A.K."/>
        </authorList>
    </citation>
    <scope>NUCLEOTIDE SEQUENCE [LARGE SCALE GENOMIC DNA]</scope>
    <source>
        <strain evidence="1 2">DS 12.976</strain>
    </source>
</reference>
<proteinExistence type="predicted"/>
<dbReference type="Proteomes" id="UP000017984">
    <property type="component" value="Chromosome"/>
</dbReference>
<protein>
    <submittedName>
        <fullName evidence="1">Uncharacterized protein</fullName>
    </submittedName>
</protein>
<keyword evidence="2" id="KW-1185">Reference proteome</keyword>
<evidence type="ECO:0000313" key="1">
    <source>
        <dbReference type="EMBL" id="EST18723.1"/>
    </source>
</evidence>
<dbReference type="OrthoDB" id="4242301at2"/>
<accession>V6JG99</accession>
<gene>
    <name evidence="1" type="ORF">M878_44605</name>
</gene>
<dbReference type="PATRIC" id="fig|1352936.5.peg.9264"/>
<evidence type="ECO:0000313" key="2">
    <source>
        <dbReference type="Proteomes" id="UP000017984"/>
    </source>
</evidence>
<dbReference type="RefSeq" id="WP_023553734.1">
    <property type="nucleotide sequence ID" value="NZ_CM002285.1"/>
</dbReference>
<dbReference type="HOGENOM" id="CLU_3189718_0_0_11"/>
<dbReference type="EMBL" id="AWQX01000388">
    <property type="protein sequence ID" value="EST18723.1"/>
    <property type="molecule type" value="Genomic_DNA"/>
</dbReference>
<sequence>MTAEIAPRDTTDIEAVLGRMVYQAASLGKAMRFAGEMLAVAEDRGR</sequence>
<organism evidence="1 2">
    <name type="scientific">Streptomyces roseochromogenus subsp. oscitans DS 12.976</name>
    <dbReference type="NCBI Taxonomy" id="1352936"/>
    <lineage>
        <taxon>Bacteria</taxon>
        <taxon>Bacillati</taxon>
        <taxon>Actinomycetota</taxon>
        <taxon>Actinomycetes</taxon>
        <taxon>Kitasatosporales</taxon>
        <taxon>Streptomycetaceae</taxon>
        <taxon>Streptomyces</taxon>
    </lineage>
</organism>
<dbReference type="AlphaFoldDB" id="V6JG99"/>
<comment type="caution">
    <text evidence="1">The sequence shown here is derived from an EMBL/GenBank/DDBJ whole genome shotgun (WGS) entry which is preliminary data.</text>
</comment>